<dbReference type="PROSITE" id="PS51782">
    <property type="entry name" value="LYSM"/>
    <property type="match status" value="2"/>
</dbReference>
<feature type="domain" description="LysM" evidence="2">
    <location>
        <begin position="412"/>
        <end position="455"/>
    </location>
</feature>
<dbReference type="PANTHER" id="PTHR33734:SF22">
    <property type="entry name" value="MEMBRANE-BOUND LYTIC MUREIN TRANSGLYCOSYLASE D"/>
    <property type="match status" value="1"/>
</dbReference>
<dbReference type="InterPro" id="IPR008258">
    <property type="entry name" value="Transglycosylase_SLT_dom_1"/>
</dbReference>
<dbReference type="InterPro" id="IPR036779">
    <property type="entry name" value="LysM_dom_sf"/>
</dbReference>
<dbReference type="Proteomes" id="UP000000939">
    <property type="component" value="Chromosome"/>
</dbReference>
<dbReference type="PANTHER" id="PTHR33734">
    <property type="entry name" value="LYSM DOMAIN-CONTAINING GPI-ANCHORED PROTEIN 2"/>
    <property type="match status" value="1"/>
</dbReference>
<dbReference type="SMART" id="SM00257">
    <property type="entry name" value="LysM"/>
    <property type="match status" value="2"/>
</dbReference>
<keyword evidence="1" id="KW-0732">Signal</keyword>
<feature type="chain" id="PRO_5003077962" evidence="1">
    <location>
        <begin position="18"/>
        <end position="458"/>
    </location>
</feature>
<dbReference type="CDD" id="cd16894">
    <property type="entry name" value="MltD-like"/>
    <property type="match status" value="1"/>
</dbReference>
<dbReference type="EMBL" id="CP001999">
    <property type="protein sequence ID" value="ADG93611.1"/>
    <property type="molecule type" value="Genomic_DNA"/>
</dbReference>
<dbReference type="InterPro" id="IPR023346">
    <property type="entry name" value="Lysozyme-like_dom_sf"/>
</dbReference>
<dbReference type="CAZy" id="GH23">
    <property type="family name" value="Glycoside Hydrolase Family 23"/>
</dbReference>
<evidence type="ECO:0000256" key="1">
    <source>
        <dbReference type="SAM" id="SignalP"/>
    </source>
</evidence>
<dbReference type="Gene3D" id="1.10.530.10">
    <property type="match status" value="1"/>
</dbReference>
<dbReference type="Pfam" id="PF01464">
    <property type="entry name" value="SLT"/>
    <property type="match status" value="1"/>
</dbReference>
<dbReference type="AlphaFoldDB" id="D5UZZ9"/>
<name>D5UZZ9_ARCNC</name>
<organism evidence="3 4">
    <name type="scientific">Arcobacter nitrofigilis (strain ATCC 33309 / DSM 7299 / CCUG 15893 / LMG 7604 / NCTC 12251 / CI)</name>
    <name type="common">Campylobacter nitrofigilis</name>
    <dbReference type="NCBI Taxonomy" id="572480"/>
    <lineage>
        <taxon>Bacteria</taxon>
        <taxon>Pseudomonadati</taxon>
        <taxon>Campylobacterota</taxon>
        <taxon>Epsilonproteobacteria</taxon>
        <taxon>Campylobacterales</taxon>
        <taxon>Arcobacteraceae</taxon>
        <taxon>Arcobacter</taxon>
    </lineage>
</organism>
<dbReference type="KEGG" id="ant:Arnit_1957"/>
<dbReference type="CDD" id="cd00118">
    <property type="entry name" value="LysM"/>
    <property type="match status" value="2"/>
</dbReference>
<proteinExistence type="predicted"/>
<sequence length="458" mass="53634" precursor="true">MFKIFLIIITLFLSANASLIGSNFSQRDLQILKELDIDPAYITDYKLQKTYNRYLQNIQDKYVKRFNRASLFVPKVKDILREEGLPETFLYLAMAESSFTLDAKSRSRATGMWQFMPATGRNLGLKNDIYVDERMDIVKSTYAAAKYLKYLHGEFGKWYLAAVAYNCGQGRVIEAITRATLDLYEDENGKKNDKSNEIKKYRHTITLYQQKRVRFSQLNKIYKEVLTWDVKPDIYELLMEQKDVRRQYLPEESRNYIRKIISLAMMNNQSFVTENDHSHIRNIGVTSPIATVRVKGGLHLKNIAKAIGMDYRDLKMLNKQLIRNIIPTYKKDYQIYIPYSRLSIFNQNKMNIEPTKYQIHIVKRGDNLYDIGRKYGISYKVIKSFNKLKSNRLALNQKLTIPFVEGTKLKTKNYYVKNGDTLLSIAKMFRVEISKLMADNNLKNSSIKRGDKLVITYR</sequence>
<dbReference type="eggNOG" id="COG0741">
    <property type="taxonomic scope" value="Bacteria"/>
</dbReference>
<dbReference type="HOGENOM" id="CLU_009520_1_0_7"/>
<dbReference type="Pfam" id="PF01476">
    <property type="entry name" value="LysM"/>
    <property type="match status" value="2"/>
</dbReference>
<dbReference type="STRING" id="572480.Arnit_1957"/>
<evidence type="ECO:0000313" key="3">
    <source>
        <dbReference type="EMBL" id="ADG93611.1"/>
    </source>
</evidence>
<feature type="signal peptide" evidence="1">
    <location>
        <begin position="1"/>
        <end position="17"/>
    </location>
</feature>
<accession>D5UZZ9</accession>
<protein>
    <submittedName>
        <fullName evidence="3">Lytic transglycosylase catalytic</fullName>
    </submittedName>
</protein>
<evidence type="ECO:0000259" key="2">
    <source>
        <dbReference type="PROSITE" id="PS51782"/>
    </source>
</evidence>
<feature type="domain" description="LysM" evidence="2">
    <location>
        <begin position="358"/>
        <end position="401"/>
    </location>
</feature>
<dbReference type="CAZy" id="CBM50">
    <property type="family name" value="Carbohydrate-Binding Module Family 50"/>
</dbReference>
<dbReference type="Gene3D" id="3.10.350.10">
    <property type="entry name" value="LysM domain"/>
    <property type="match status" value="2"/>
</dbReference>
<dbReference type="eggNOG" id="COG1388">
    <property type="taxonomic scope" value="Bacteria"/>
</dbReference>
<evidence type="ECO:0000313" key="4">
    <source>
        <dbReference type="Proteomes" id="UP000000939"/>
    </source>
</evidence>
<reference evidence="3 4" key="1">
    <citation type="journal article" date="2010" name="Stand. Genomic Sci.">
        <title>Complete genome sequence of Arcobacter nitrofigilis type strain (CI).</title>
        <authorList>
            <person name="Pati A."/>
            <person name="Gronow S."/>
            <person name="Lapidus A."/>
            <person name="Copeland A."/>
            <person name="Glavina Del Rio T."/>
            <person name="Nolan M."/>
            <person name="Lucas S."/>
            <person name="Tice H."/>
            <person name="Cheng J.F."/>
            <person name="Han C."/>
            <person name="Chertkov O."/>
            <person name="Bruce D."/>
            <person name="Tapia R."/>
            <person name="Goodwin L."/>
            <person name="Pitluck S."/>
            <person name="Liolios K."/>
            <person name="Ivanova N."/>
            <person name="Mavromatis K."/>
            <person name="Chen A."/>
            <person name="Palaniappan K."/>
            <person name="Land M."/>
            <person name="Hauser L."/>
            <person name="Chang Y.J."/>
            <person name="Jeffries C.D."/>
            <person name="Detter J.C."/>
            <person name="Rohde M."/>
            <person name="Goker M."/>
            <person name="Bristow J."/>
            <person name="Eisen J.A."/>
            <person name="Markowitz V."/>
            <person name="Hugenholtz P."/>
            <person name="Klenk H.P."/>
            <person name="Kyrpides N.C."/>
        </authorList>
    </citation>
    <scope>NUCLEOTIDE SEQUENCE [LARGE SCALE GENOMIC DNA]</scope>
    <source>
        <strain evidence="4">ATCC 33309 / DSM 7299 / CCUG 15893 / LMG 7604 / NCTC 12251 / CI</strain>
    </source>
</reference>
<dbReference type="InterPro" id="IPR018392">
    <property type="entry name" value="LysM"/>
</dbReference>
<dbReference type="SUPFAM" id="SSF53955">
    <property type="entry name" value="Lysozyme-like"/>
    <property type="match status" value="1"/>
</dbReference>
<dbReference type="RefSeq" id="WP_013135756.1">
    <property type="nucleotide sequence ID" value="NC_014166.1"/>
</dbReference>
<keyword evidence="4" id="KW-1185">Reference proteome</keyword>
<dbReference type="GO" id="GO:0008932">
    <property type="term" value="F:lytic endotransglycosylase activity"/>
    <property type="evidence" value="ECO:0007669"/>
    <property type="project" value="TreeGrafter"/>
</dbReference>
<gene>
    <name evidence="3" type="ordered locus">Arnit_1957</name>
</gene>
<dbReference type="OrthoDB" id="9815002at2"/>
<dbReference type="SUPFAM" id="SSF54106">
    <property type="entry name" value="LysM domain"/>
    <property type="match status" value="2"/>
</dbReference>